<feature type="signal peptide" evidence="1">
    <location>
        <begin position="1"/>
        <end position="17"/>
    </location>
</feature>
<evidence type="ECO:0000313" key="3">
    <source>
        <dbReference type="Proteomes" id="UP001302812"/>
    </source>
</evidence>
<dbReference type="GeneID" id="89943408"/>
<sequence>MRAVVLLTTIFMALAAAAPEKTMEKLRERELCFCDERSCDGPPCCANGTC</sequence>
<gene>
    <name evidence="2" type="ORF">N656DRAFT_847908</name>
</gene>
<keyword evidence="1" id="KW-0732">Signal</keyword>
<dbReference type="RefSeq" id="XP_064666853.1">
    <property type="nucleotide sequence ID" value="XM_064819282.1"/>
</dbReference>
<accession>A0AAN6QFG8</accession>
<dbReference type="AlphaFoldDB" id="A0AAN6QFG8"/>
<protein>
    <submittedName>
        <fullName evidence="2">Uncharacterized protein</fullName>
    </submittedName>
</protein>
<organism evidence="2 3">
    <name type="scientific">Canariomyces notabilis</name>
    <dbReference type="NCBI Taxonomy" id="2074819"/>
    <lineage>
        <taxon>Eukaryota</taxon>
        <taxon>Fungi</taxon>
        <taxon>Dikarya</taxon>
        <taxon>Ascomycota</taxon>
        <taxon>Pezizomycotina</taxon>
        <taxon>Sordariomycetes</taxon>
        <taxon>Sordariomycetidae</taxon>
        <taxon>Sordariales</taxon>
        <taxon>Chaetomiaceae</taxon>
        <taxon>Canariomyces</taxon>
    </lineage>
</organism>
<dbReference type="Proteomes" id="UP001302812">
    <property type="component" value="Unassembled WGS sequence"/>
</dbReference>
<evidence type="ECO:0000256" key="1">
    <source>
        <dbReference type="SAM" id="SignalP"/>
    </source>
</evidence>
<dbReference type="EMBL" id="MU853357">
    <property type="protein sequence ID" value="KAK4109283.1"/>
    <property type="molecule type" value="Genomic_DNA"/>
</dbReference>
<feature type="chain" id="PRO_5042978155" evidence="1">
    <location>
        <begin position="18"/>
        <end position="50"/>
    </location>
</feature>
<reference evidence="2" key="2">
    <citation type="submission" date="2023-05" db="EMBL/GenBank/DDBJ databases">
        <authorList>
            <consortium name="Lawrence Berkeley National Laboratory"/>
            <person name="Steindorff A."/>
            <person name="Hensen N."/>
            <person name="Bonometti L."/>
            <person name="Westerberg I."/>
            <person name="Brannstrom I.O."/>
            <person name="Guillou S."/>
            <person name="Cros-Aarteil S."/>
            <person name="Calhoun S."/>
            <person name="Haridas S."/>
            <person name="Kuo A."/>
            <person name="Mondo S."/>
            <person name="Pangilinan J."/>
            <person name="Riley R."/>
            <person name="Labutti K."/>
            <person name="Andreopoulos B."/>
            <person name="Lipzen A."/>
            <person name="Chen C."/>
            <person name="Yanf M."/>
            <person name="Daum C."/>
            <person name="Ng V."/>
            <person name="Clum A."/>
            <person name="Ohm R."/>
            <person name="Martin F."/>
            <person name="Silar P."/>
            <person name="Natvig D."/>
            <person name="Lalanne C."/>
            <person name="Gautier V."/>
            <person name="Ament-Velasquez S.L."/>
            <person name="Kruys A."/>
            <person name="Hutchinson M.I."/>
            <person name="Powell A.J."/>
            <person name="Barry K."/>
            <person name="Miller A.N."/>
            <person name="Grigoriev I.V."/>
            <person name="Debuchy R."/>
            <person name="Gladieux P."/>
            <person name="Thoren M.H."/>
            <person name="Johannesson H."/>
        </authorList>
    </citation>
    <scope>NUCLEOTIDE SEQUENCE</scope>
    <source>
        <strain evidence="2">CBS 508.74</strain>
    </source>
</reference>
<name>A0AAN6QFG8_9PEZI</name>
<proteinExistence type="predicted"/>
<comment type="caution">
    <text evidence="2">The sequence shown here is derived from an EMBL/GenBank/DDBJ whole genome shotgun (WGS) entry which is preliminary data.</text>
</comment>
<reference evidence="2" key="1">
    <citation type="journal article" date="2023" name="Mol. Phylogenet. Evol.">
        <title>Genome-scale phylogeny and comparative genomics of the fungal order Sordariales.</title>
        <authorList>
            <person name="Hensen N."/>
            <person name="Bonometti L."/>
            <person name="Westerberg I."/>
            <person name="Brannstrom I.O."/>
            <person name="Guillou S."/>
            <person name="Cros-Aarteil S."/>
            <person name="Calhoun S."/>
            <person name="Haridas S."/>
            <person name="Kuo A."/>
            <person name="Mondo S."/>
            <person name="Pangilinan J."/>
            <person name="Riley R."/>
            <person name="LaButti K."/>
            <person name="Andreopoulos B."/>
            <person name="Lipzen A."/>
            <person name="Chen C."/>
            <person name="Yan M."/>
            <person name="Daum C."/>
            <person name="Ng V."/>
            <person name="Clum A."/>
            <person name="Steindorff A."/>
            <person name="Ohm R.A."/>
            <person name="Martin F."/>
            <person name="Silar P."/>
            <person name="Natvig D.O."/>
            <person name="Lalanne C."/>
            <person name="Gautier V."/>
            <person name="Ament-Velasquez S.L."/>
            <person name="Kruys A."/>
            <person name="Hutchinson M.I."/>
            <person name="Powell A.J."/>
            <person name="Barry K."/>
            <person name="Miller A.N."/>
            <person name="Grigoriev I.V."/>
            <person name="Debuchy R."/>
            <person name="Gladieux P."/>
            <person name="Hiltunen Thoren M."/>
            <person name="Johannesson H."/>
        </authorList>
    </citation>
    <scope>NUCLEOTIDE SEQUENCE</scope>
    <source>
        <strain evidence="2">CBS 508.74</strain>
    </source>
</reference>
<evidence type="ECO:0000313" key="2">
    <source>
        <dbReference type="EMBL" id="KAK4109283.1"/>
    </source>
</evidence>
<keyword evidence="3" id="KW-1185">Reference proteome</keyword>